<feature type="transmembrane region" description="Helical" evidence="4">
    <location>
        <begin position="183"/>
        <end position="203"/>
    </location>
</feature>
<feature type="transmembrane region" description="Helical" evidence="4">
    <location>
        <begin position="21"/>
        <end position="39"/>
    </location>
</feature>
<dbReference type="Pfam" id="PF07690">
    <property type="entry name" value="MFS_1"/>
    <property type="match status" value="2"/>
</dbReference>
<keyword evidence="7" id="KW-1185">Reference proteome</keyword>
<dbReference type="PROSITE" id="PS50850">
    <property type="entry name" value="MFS"/>
    <property type="match status" value="1"/>
</dbReference>
<dbReference type="SUPFAM" id="SSF103473">
    <property type="entry name" value="MFS general substrate transporter"/>
    <property type="match status" value="1"/>
</dbReference>
<evidence type="ECO:0000259" key="5">
    <source>
        <dbReference type="PROSITE" id="PS50850"/>
    </source>
</evidence>
<feature type="transmembrane region" description="Helical" evidence="4">
    <location>
        <begin position="93"/>
        <end position="111"/>
    </location>
</feature>
<gene>
    <name evidence="6" type="ORF">NB640_10480</name>
</gene>
<evidence type="ECO:0000256" key="4">
    <source>
        <dbReference type="SAM" id="Phobius"/>
    </source>
</evidence>
<feature type="transmembrane region" description="Helical" evidence="4">
    <location>
        <begin position="227"/>
        <end position="244"/>
    </location>
</feature>
<dbReference type="EMBL" id="CP098242">
    <property type="protein sequence ID" value="WAW09647.1"/>
    <property type="molecule type" value="Genomic_DNA"/>
</dbReference>
<evidence type="ECO:0000256" key="3">
    <source>
        <dbReference type="ARBA" id="ARBA00023136"/>
    </source>
</evidence>
<feature type="transmembrane region" description="Helical" evidence="4">
    <location>
        <begin position="321"/>
        <end position="341"/>
    </location>
</feature>
<protein>
    <submittedName>
        <fullName evidence="6">MFS transporter</fullName>
    </submittedName>
</protein>
<evidence type="ECO:0000256" key="2">
    <source>
        <dbReference type="ARBA" id="ARBA00022989"/>
    </source>
</evidence>
<feature type="transmembrane region" description="Helical" evidence="4">
    <location>
        <begin position="264"/>
        <end position="284"/>
    </location>
</feature>
<dbReference type="InterPro" id="IPR036259">
    <property type="entry name" value="MFS_trans_sf"/>
</dbReference>
<dbReference type="AlphaFoldDB" id="A0A9E9LVT9"/>
<dbReference type="InterPro" id="IPR011701">
    <property type="entry name" value="MFS"/>
</dbReference>
<evidence type="ECO:0000256" key="1">
    <source>
        <dbReference type="ARBA" id="ARBA00022692"/>
    </source>
</evidence>
<keyword evidence="3 4" id="KW-0472">Membrane</keyword>
<evidence type="ECO:0000313" key="6">
    <source>
        <dbReference type="EMBL" id="WAW09647.1"/>
    </source>
</evidence>
<dbReference type="Gene3D" id="1.20.1250.20">
    <property type="entry name" value="MFS general substrate transporter like domains"/>
    <property type="match status" value="2"/>
</dbReference>
<dbReference type="GO" id="GO:0005886">
    <property type="term" value="C:plasma membrane"/>
    <property type="evidence" value="ECO:0007669"/>
    <property type="project" value="TreeGrafter"/>
</dbReference>
<dbReference type="KEGG" id="ovb:NB640_10480"/>
<feature type="transmembrane region" description="Helical" evidence="4">
    <location>
        <begin position="59"/>
        <end position="81"/>
    </location>
</feature>
<organism evidence="6 7">
    <name type="scientific">Oxalobacter vibrioformis</name>
    <dbReference type="NCBI Taxonomy" id="933080"/>
    <lineage>
        <taxon>Bacteria</taxon>
        <taxon>Pseudomonadati</taxon>
        <taxon>Pseudomonadota</taxon>
        <taxon>Betaproteobacteria</taxon>
        <taxon>Burkholderiales</taxon>
        <taxon>Oxalobacteraceae</taxon>
        <taxon>Oxalobacter</taxon>
    </lineage>
</organism>
<feature type="transmembrane region" description="Helical" evidence="4">
    <location>
        <begin position="157"/>
        <end position="177"/>
    </location>
</feature>
<dbReference type="InterPro" id="IPR020846">
    <property type="entry name" value="MFS_dom"/>
</dbReference>
<evidence type="ECO:0000313" key="7">
    <source>
        <dbReference type="Proteomes" id="UP001156215"/>
    </source>
</evidence>
<feature type="transmembrane region" description="Helical" evidence="4">
    <location>
        <begin position="353"/>
        <end position="376"/>
    </location>
</feature>
<dbReference type="Proteomes" id="UP001156215">
    <property type="component" value="Chromosome"/>
</dbReference>
<accession>A0A9E9LVT9</accession>
<dbReference type="GO" id="GO:0022857">
    <property type="term" value="F:transmembrane transporter activity"/>
    <property type="evidence" value="ECO:0007669"/>
    <property type="project" value="InterPro"/>
</dbReference>
<keyword evidence="2 4" id="KW-1133">Transmembrane helix</keyword>
<name>A0A9E9LVT9_9BURK</name>
<feature type="domain" description="Major facilitator superfamily (MFS) profile" evidence="5">
    <location>
        <begin position="28"/>
        <end position="407"/>
    </location>
</feature>
<feature type="transmembrane region" description="Helical" evidence="4">
    <location>
        <begin position="296"/>
        <end position="315"/>
    </location>
</feature>
<feature type="transmembrane region" description="Helical" evidence="4">
    <location>
        <begin position="382"/>
        <end position="401"/>
    </location>
</feature>
<proteinExistence type="predicted"/>
<dbReference type="CDD" id="cd17478">
    <property type="entry name" value="MFS_FsR"/>
    <property type="match status" value="1"/>
</dbReference>
<dbReference type="PANTHER" id="PTHR43129:SF1">
    <property type="entry name" value="FOSMIDOMYCIN RESISTANCE PROTEIN"/>
    <property type="match status" value="1"/>
</dbReference>
<dbReference type="RefSeq" id="WP_269308650.1">
    <property type="nucleotide sequence ID" value="NZ_CP098242.1"/>
</dbReference>
<dbReference type="PANTHER" id="PTHR43129">
    <property type="entry name" value="FOSMIDOMYCIN RESISTANCE PROTEIN"/>
    <property type="match status" value="1"/>
</dbReference>
<reference evidence="6" key="1">
    <citation type="journal article" date="2022" name="Front. Microbiol.">
        <title>New perspectives on an old grouping: The genomic and phenotypic variability of Oxalobacter formigenes and the implications for calcium oxalate stone prevention.</title>
        <authorList>
            <person name="Chmiel J.A."/>
            <person name="Carr C."/>
            <person name="Stuivenberg G.A."/>
            <person name="Venema R."/>
            <person name="Chanyi R.M."/>
            <person name="Al K.F."/>
            <person name="Giguere D."/>
            <person name="Say H."/>
            <person name="Akouris P.P."/>
            <person name="Dominguez Romero S.A."/>
            <person name="Kwong A."/>
            <person name="Tai V."/>
            <person name="Koval S.F."/>
            <person name="Razvi H."/>
            <person name="Bjazevic J."/>
            <person name="Burton J.P."/>
        </authorList>
    </citation>
    <scope>NUCLEOTIDE SEQUENCE</scope>
    <source>
        <strain evidence="6">WoOx3</strain>
    </source>
</reference>
<sequence>MGTNNPTHKATSAGAGITRTAHGMVLPVLVAVTMGHLINDLIQAVLPAIYPMLKVNYHLSFFEIGIITLVYQVSASLLQPLIGWYSDRRPQPWLLPAGMVSILAGVVLLAYAQTFPLILVASTLIGIGSSTFHPEGSRVALMSSPGRFGLAQSTFQVGGNAGSALGPLLAAAVVIPFGQTHVVWFALPAVVAIVLLHYVSRWYSQQSGLFWKRGGQALTPVHSRQQILLALGVLGMLVFSKYVYMASLHNFLTFYMMERFQVSIGASQIYLFLFLGAVAAGTFLGGPIGDRLGRKAVIWFSILGAAPFALILPYADLFWTAVLTVVTGFILASAFSAIIVYAQELIPGNPGLIAGGFFGLMFGIGGIAAVFLGWMADLEGIVTVYRLCAFLPLLGILTIFLPSQEKSRLPE</sequence>
<keyword evidence="1 4" id="KW-0812">Transmembrane</keyword>